<dbReference type="Pfam" id="PF18728">
    <property type="entry name" value="HEPN_AbiV"/>
    <property type="match status" value="1"/>
</dbReference>
<sequence length="138" mass="16300">MKLAIWQNGLNQGIQNAMKLYTDASLLIKNNSYGHASFLLITAFEEIGAVYYILDHFDTPQPKELDNFLNHHKKMALTSFKMIPLITTDLQIFYEYLKIRRRQIVSNNKEKVKKDTLKLGSELKKRNSLWYFRNHSLY</sequence>
<feature type="non-terminal residue" evidence="1">
    <location>
        <position position="138"/>
    </location>
</feature>
<evidence type="ECO:0008006" key="2">
    <source>
        <dbReference type="Google" id="ProtNLM"/>
    </source>
</evidence>
<dbReference type="AlphaFoldDB" id="A0A0F9CJY5"/>
<reference evidence="1" key="1">
    <citation type="journal article" date="2015" name="Nature">
        <title>Complex archaea that bridge the gap between prokaryotes and eukaryotes.</title>
        <authorList>
            <person name="Spang A."/>
            <person name="Saw J.H."/>
            <person name="Jorgensen S.L."/>
            <person name="Zaremba-Niedzwiedzka K."/>
            <person name="Martijn J."/>
            <person name="Lind A.E."/>
            <person name="van Eijk R."/>
            <person name="Schleper C."/>
            <person name="Guy L."/>
            <person name="Ettema T.J."/>
        </authorList>
    </citation>
    <scope>NUCLEOTIDE SEQUENCE</scope>
</reference>
<dbReference type="InterPro" id="IPR030987">
    <property type="entry name" value="AbiV"/>
</dbReference>
<dbReference type="NCBIfam" id="TIGR04498">
    <property type="entry name" value="AbiV_defense"/>
    <property type="match status" value="1"/>
</dbReference>
<dbReference type="EMBL" id="LAZR01035728">
    <property type="protein sequence ID" value="KKL26737.1"/>
    <property type="molecule type" value="Genomic_DNA"/>
</dbReference>
<gene>
    <name evidence="1" type="ORF">LCGC14_2392290</name>
</gene>
<accession>A0A0F9CJY5</accession>
<evidence type="ECO:0000313" key="1">
    <source>
        <dbReference type="EMBL" id="KKL26737.1"/>
    </source>
</evidence>
<organism evidence="1">
    <name type="scientific">marine sediment metagenome</name>
    <dbReference type="NCBI Taxonomy" id="412755"/>
    <lineage>
        <taxon>unclassified sequences</taxon>
        <taxon>metagenomes</taxon>
        <taxon>ecological metagenomes</taxon>
    </lineage>
</organism>
<protein>
    <recommendedName>
        <fullName evidence="2">HEPN domain-containing protein</fullName>
    </recommendedName>
</protein>
<comment type="caution">
    <text evidence="1">The sequence shown here is derived from an EMBL/GenBank/DDBJ whole genome shotgun (WGS) entry which is preliminary data.</text>
</comment>
<name>A0A0F9CJY5_9ZZZZ</name>
<proteinExistence type="predicted"/>